<keyword evidence="10" id="KW-1185">Reference proteome</keyword>
<dbReference type="EMBL" id="QXGA01000590">
    <property type="protein sequence ID" value="KAE9143801.1"/>
    <property type="molecule type" value="Genomic_DNA"/>
</dbReference>
<dbReference type="Proteomes" id="UP000429523">
    <property type="component" value="Unassembled WGS sequence"/>
</dbReference>
<reference evidence="14 15" key="1">
    <citation type="submission" date="2018-09" db="EMBL/GenBank/DDBJ databases">
        <title>Genomic investigation of the strawberry pathogen Phytophthora fragariae indicates pathogenicity is determined by transcriptional variation in three key races.</title>
        <authorList>
            <person name="Adams T.M."/>
            <person name="Armitage A.D."/>
            <person name="Sobczyk M.K."/>
            <person name="Bates H.J."/>
            <person name="Dunwell J.M."/>
            <person name="Nellist C.F."/>
            <person name="Harrison R.J."/>
        </authorList>
    </citation>
    <scope>NUCLEOTIDE SEQUENCE [LARGE SCALE GENOMIC DNA]</scope>
    <source>
        <strain evidence="8 11">A4</strain>
        <strain evidence="7 15">BC-23</strain>
        <strain evidence="6 10">NOV-27</strain>
        <strain evidence="5 12">NOV-5</strain>
        <strain evidence="3 13">NOV-71</strain>
        <strain evidence="1 9">NOV-9</strain>
        <strain evidence="4 16">ONT-3</strain>
        <strain evidence="2 14">SCRP245</strain>
    </source>
</reference>
<sequence length="45" mass="4704">MFVCAVCRSTSVLRCLLAVDVRRSGGTVLGVNTSSGGALRKYVSL</sequence>
<evidence type="ECO:0000313" key="4">
    <source>
        <dbReference type="EMBL" id="KAE9099325.1"/>
    </source>
</evidence>
<dbReference type="Proteomes" id="UP000488956">
    <property type="component" value="Unassembled WGS sequence"/>
</dbReference>
<dbReference type="EMBL" id="QXGB01000632">
    <property type="protein sequence ID" value="KAE9208624.1"/>
    <property type="molecule type" value="Genomic_DNA"/>
</dbReference>
<evidence type="ECO:0000313" key="13">
    <source>
        <dbReference type="Proteomes" id="UP000441208"/>
    </source>
</evidence>
<proteinExistence type="predicted"/>
<comment type="caution">
    <text evidence="2">The sequence shown here is derived from an EMBL/GenBank/DDBJ whole genome shotgun (WGS) entry which is preliminary data.</text>
</comment>
<organism evidence="2 14">
    <name type="scientific">Phytophthora fragariae</name>
    <dbReference type="NCBI Taxonomy" id="53985"/>
    <lineage>
        <taxon>Eukaryota</taxon>
        <taxon>Sar</taxon>
        <taxon>Stramenopiles</taxon>
        <taxon>Oomycota</taxon>
        <taxon>Peronosporomycetes</taxon>
        <taxon>Peronosporales</taxon>
        <taxon>Peronosporaceae</taxon>
        <taxon>Phytophthora</taxon>
    </lineage>
</organism>
<dbReference type="EMBL" id="QXFX01000982">
    <property type="protein sequence ID" value="KAE9099325.1"/>
    <property type="molecule type" value="Genomic_DNA"/>
</dbReference>
<dbReference type="Proteomes" id="UP000437068">
    <property type="component" value="Unassembled WGS sequence"/>
</dbReference>
<dbReference type="Proteomes" id="UP000440732">
    <property type="component" value="Unassembled WGS sequence"/>
</dbReference>
<evidence type="ECO:0000313" key="2">
    <source>
        <dbReference type="EMBL" id="KAE8999336.1"/>
    </source>
</evidence>
<evidence type="ECO:0000313" key="11">
    <source>
        <dbReference type="Proteomes" id="UP000437068"/>
    </source>
</evidence>
<protein>
    <submittedName>
        <fullName evidence="2">Uncharacterized protein</fullName>
    </submittedName>
</protein>
<evidence type="ECO:0000313" key="3">
    <source>
        <dbReference type="EMBL" id="KAE9099179.1"/>
    </source>
</evidence>
<dbReference type="EMBL" id="QXFZ01001007">
    <property type="protein sequence ID" value="KAE9099179.1"/>
    <property type="molecule type" value="Genomic_DNA"/>
</dbReference>
<evidence type="ECO:0000313" key="10">
    <source>
        <dbReference type="Proteomes" id="UP000433483"/>
    </source>
</evidence>
<dbReference type="Proteomes" id="UP000460718">
    <property type="component" value="Unassembled WGS sequence"/>
</dbReference>
<accession>A0A6A3JVH0</accession>
<dbReference type="Proteomes" id="UP000441208">
    <property type="component" value="Unassembled WGS sequence"/>
</dbReference>
<dbReference type="EMBL" id="QXGE01000962">
    <property type="protein sequence ID" value="KAE9300200.1"/>
    <property type="molecule type" value="Genomic_DNA"/>
</dbReference>
<dbReference type="EMBL" id="QXFW01000958">
    <property type="protein sequence ID" value="KAE8999336.1"/>
    <property type="molecule type" value="Genomic_DNA"/>
</dbReference>
<dbReference type="AlphaFoldDB" id="A0A6A3JVH0"/>
<dbReference type="Proteomes" id="UP000476176">
    <property type="component" value="Unassembled WGS sequence"/>
</dbReference>
<evidence type="ECO:0000313" key="6">
    <source>
        <dbReference type="EMBL" id="KAE9208624.1"/>
    </source>
</evidence>
<dbReference type="EMBL" id="QXGC01000954">
    <property type="protein sequence ID" value="KAE9215475.1"/>
    <property type="molecule type" value="Genomic_DNA"/>
</dbReference>
<evidence type="ECO:0000313" key="14">
    <source>
        <dbReference type="Proteomes" id="UP000460718"/>
    </source>
</evidence>
<evidence type="ECO:0000313" key="12">
    <source>
        <dbReference type="Proteomes" id="UP000440732"/>
    </source>
</evidence>
<gene>
    <name evidence="8" type="ORF">PF001_g15078</name>
    <name evidence="7" type="ORF">PF004_g14745</name>
    <name evidence="6" type="ORF">PF005_g12143</name>
    <name evidence="5" type="ORF">PF006_g11203</name>
    <name evidence="3" type="ORF">PF007_g15980</name>
    <name evidence="1" type="ORF">PF009_g16979</name>
    <name evidence="4" type="ORF">PF010_g15244</name>
    <name evidence="2" type="ORF">PF011_g14672</name>
</gene>
<evidence type="ECO:0000313" key="8">
    <source>
        <dbReference type="EMBL" id="KAE9300200.1"/>
    </source>
</evidence>
<evidence type="ECO:0000313" key="16">
    <source>
        <dbReference type="Proteomes" id="UP000488956"/>
    </source>
</evidence>
<dbReference type="EMBL" id="QXGF01001057">
    <property type="protein sequence ID" value="KAE8933015.1"/>
    <property type="molecule type" value="Genomic_DNA"/>
</dbReference>
<evidence type="ECO:0000313" key="5">
    <source>
        <dbReference type="EMBL" id="KAE9143801.1"/>
    </source>
</evidence>
<evidence type="ECO:0000313" key="7">
    <source>
        <dbReference type="EMBL" id="KAE9215475.1"/>
    </source>
</evidence>
<evidence type="ECO:0000313" key="1">
    <source>
        <dbReference type="EMBL" id="KAE8933015.1"/>
    </source>
</evidence>
<dbReference type="Proteomes" id="UP000433483">
    <property type="component" value="Unassembled WGS sequence"/>
</dbReference>
<evidence type="ECO:0000313" key="15">
    <source>
        <dbReference type="Proteomes" id="UP000476176"/>
    </source>
</evidence>
<name>A0A6A3JVH0_9STRA</name>
<evidence type="ECO:0000313" key="9">
    <source>
        <dbReference type="Proteomes" id="UP000429523"/>
    </source>
</evidence>